<dbReference type="GO" id="GO:0016887">
    <property type="term" value="F:ATP hydrolysis activity"/>
    <property type="evidence" value="ECO:0007669"/>
    <property type="project" value="InterPro"/>
</dbReference>
<organism evidence="7 8">
    <name type="scientific">Lachnotalea glycerini</name>
    <dbReference type="NCBI Taxonomy" id="1763509"/>
    <lineage>
        <taxon>Bacteria</taxon>
        <taxon>Bacillati</taxon>
        <taxon>Bacillota</taxon>
        <taxon>Clostridia</taxon>
        <taxon>Lachnospirales</taxon>
        <taxon>Lachnospiraceae</taxon>
        <taxon>Lachnotalea</taxon>
    </lineage>
</organism>
<accession>A0A255I927</accession>
<keyword evidence="2" id="KW-0813">Transport</keyword>
<dbReference type="Gene3D" id="3.40.50.300">
    <property type="entry name" value="P-loop containing nucleotide triphosphate hydrolases"/>
    <property type="match status" value="1"/>
</dbReference>
<dbReference type="PANTHER" id="PTHR43335:SF3">
    <property type="entry name" value="ABC TRANSPORTER"/>
    <property type="match status" value="1"/>
</dbReference>
<name>A0A255I927_9FIRM</name>
<dbReference type="CDD" id="cd03230">
    <property type="entry name" value="ABC_DR_subfamily_A"/>
    <property type="match status" value="1"/>
</dbReference>
<feature type="domain" description="ABC transporter" evidence="5">
    <location>
        <begin position="2"/>
        <end position="232"/>
    </location>
</feature>
<dbReference type="SUPFAM" id="SSF52540">
    <property type="entry name" value="P-loop containing nucleoside triphosphate hydrolases"/>
    <property type="match status" value="1"/>
</dbReference>
<dbReference type="Pfam" id="PF00005">
    <property type="entry name" value="ABC_tran"/>
    <property type="match status" value="1"/>
</dbReference>
<evidence type="ECO:0000313" key="6">
    <source>
        <dbReference type="EMBL" id="PXV95775.1"/>
    </source>
</evidence>
<dbReference type="PANTHER" id="PTHR43335">
    <property type="entry name" value="ABC TRANSPORTER, ATP-BINDING PROTEIN"/>
    <property type="match status" value="1"/>
</dbReference>
<keyword evidence="8" id="KW-1185">Reference proteome</keyword>
<protein>
    <submittedName>
        <fullName evidence="7">ABC transporter ATP-binding protein</fullName>
    </submittedName>
    <submittedName>
        <fullName evidence="6">ABC-2 type transport system ATP-binding protein</fullName>
    </submittedName>
</protein>
<dbReference type="EMBL" id="QICS01000001">
    <property type="protein sequence ID" value="PXV95775.1"/>
    <property type="molecule type" value="Genomic_DNA"/>
</dbReference>
<keyword evidence="3" id="KW-0547">Nucleotide-binding</keyword>
<dbReference type="AlphaFoldDB" id="A0A255I927"/>
<evidence type="ECO:0000256" key="2">
    <source>
        <dbReference type="ARBA" id="ARBA00022448"/>
    </source>
</evidence>
<evidence type="ECO:0000256" key="4">
    <source>
        <dbReference type="ARBA" id="ARBA00022840"/>
    </source>
</evidence>
<reference evidence="6 9" key="2">
    <citation type="submission" date="2018-05" db="EMBL/GenBank/DDBJ databases">
        <title>Genomic Encyclopedia of Type Strains, Phase IV (KMG-IV): sequencing the most valuable type-strain genomes for metagenomic binning, comparative biology and taxonomic classification.</title>
        <authorList>
            <person name="Goeker M."/>
        </authorList>
    </citation>
    <scope>NUCLEOTIDE SEQUENCE [LARGE SCALE GENOMIC DNA]</scope>
    <source>
        <strain evidence="6 9">DSM 28816</strain>
    </source>
</reference>
<proteinExistence type="inferred from homology"/>
<dbReference type="InterPro" id="IPR003593">
    <property type="entry name" value="AAA+_ATPase"/>
</dbReference>
<dbReference type="OrthoDB" id="9804819at2"/>
<evidence type="ECO:0000256" key="3">
    <source>
        <dbReference type="ARBA" id="ARBA00022741"/>
    </source>
</evidence>
<keyword evidence="4 7" id="KW-0067">ATP-binding</keyword>
<evidence type="ECO:0000259" key="5">
    <source>
        <dbReference type="PROSITE" id="PS50893"/>
    </source>
</evidence>
<dbReference type="InterPro" id="IPR027417">
    <property type="entry name" value="P-loop_NTPase"/>
</dbReference>
<evidence type="ECO:0000313" key="8">
    <source>
        <dbReference type="Proteomes" id="UP000216411"/>
    </source>
</evidence>
<dbReference type="PROSITE" id="PS50893">
    <property type="entry name" value="ABC_TRANSPORTER_2"/>
    <property type="match status" value="1"/>
</dbReference>
<comment type="similarity">
    <text evidence="1">Belongs to the ABC transporter superfamily.</text>
</comment>
<sequence>MLKIENLSKSYGNFKAVENFNLTVKEGEIYGFVGPNGAGKTTIMKIMSGLLPADSGIITVADENILHNIKKLKQTIGYMPDFFGVYDNLTVIEYLLFYSSAYGIPEDVALNRASELLELVDLKDKINEYVDGLSRGMKQRLCLARTLVHNPDILILDEPASGLDPLTRHQLRYILKHLSGQGKTIIISSHILTELAEMCSSICIIDKGNVIMSGNIEEILFQVDSSNPLIINVYGEVNKAVPILRSNKYVRTISVDNNNIMVTFIGRKEDEANLLKELILNDVLVVSFKREQSNLESLFLKIMEKGSEFE</sequence>
<evidence type="ECO:0000313" key="9">
    <source>
        <dbReference type="Proteomes" id="UP000247523"/>
    </source>
</evidence>
<evidence type="ECO:0000313" key="7">
    <source>
        <dbReference type="EMBL" id="RDY33158.1"/>
    </source>
</evidence>
<gene>
    <name evidence="6" type="ORF">C8E03_101405</name>
    <name evidence="7" type="ORF">CG710_001135</name>
</gene>
<comment type="caution">
    <text evidence="7">The sequence shown here is derived from an EMBL/GenBank/DDBJ whole genome shotgun (WGS) entry which is preliminary data.</text>
</comment>
<dbReference type="InterPro" id="IPR003439">
    <property type="entry name" value="ABC_transporter-like_ATP-bd"/>
</dbReference>
<evidence type="ECO:0000256" key="1">
    <source>
        <dbReference type="ARBA" id="ARBA00005417"/>
    </source>
</evidence>
<dbReference type="GO" id="GO:0005524">
    <property type="term" value="F:ATP binding"/>
    <property type="evidence" value="ECO:0007669"/>
    <property type="project" value="UniProtKB-KW"/>
</dbReference>
<reference evidence="7" key="3">
    <citation type="submission" date="2018-07" db="EMBL/GenBank/DDBJ databases">
        <authorList>
            <person name="Quirk P.G."/>
            <person name="Krulwich T.A."/>
        </authorList>
    </citation>
    <scope>NUCLEOTIDE SEQUENCE</scope>
    <source>
        <strain evidence="7">CCRI-19302</strain>
    </source>
</reference>
<dbReference type="EMBL" id="NOKA02000001">
    <property type="protein sequence ID" value="RDY33158.1"/>
    <property type="molecule type" value="Genomic_DNA"/>
</dbReference>
<dbReference type="SMART" id="SM00382">
    <property type="entry name" value="AAA"/>
    <property type="match status" value="1"/>
</dbReference>
<dbReference type="Proteomes" id="UP000216411">
    <property type="component" value="Unassembled WGS sequence"/>
</dbReference>
<reference evidence="7 8" key="1">
    <citation type="journal article" date="2017" name="Genome Announc.">
        <title>Draft Genome Sequence of a Sporulating and Motile Strain of Lachnotalea glycerini Isolated from Water in Quebec City, Canada.</title>
        <authorList>
            <person name="Maheux A.F."/>
            <person name="Boudreau D.K."/>
            <person name="Berube E."/>
            <person name="Boissinot M."/>
            <person name="Raymond F."/>
            <person name="Brodeur S."/>
            <person name="Corbeil J."/>
            <person name="Isabel S."/>
            <person name="Omar R.F."/>
            <person name="Bergeron M.G."/>
        </authorList>
    </citation>
    <scope>NUCLEOTIDE SEQUENCE [LARGE SCALE GENOMIC DNA]</scope>
    <source>
        <strain evidence="7 8">CCRI-19302</strain>
    </source>
</reference>
<dbReference type="Proteomes" id="UP000247523">
    <property type="component" value="Unassembled WGS sequence"/>
</dbReference>
<dbReference type="RefSeq" id="WP_094378125.1">
    <property type="nucleotide sequence ID" value="NZ_NOKA02000001.1"/>
</dbReference>